<evidence type="ECO:0000313" key="8">
    <source>
        <dbReference type="EMBL" id="MDL5040269.1"/>
    </source>
</evidence>
<feature type="domain" description="Type III R-M EcoP15I C-terminal" evidence="7">
    <location>
        <begin position="545"/>
        <end position="641"/>
    </location>
</feature>
<accession>A0AAW7CHC6</accession>
<evidence type="ECO:0000259" key="7">
    <source>
        <dbReference type="Pfam" id="PF18273"/>
    </source>
</evidence>
<dbReference type="Proteomes" id="UP001223084">
    <property type="component" value="Unassembled WGS sequence"/>
</dbReference>
<dbReference type="EMBL" id="JASUZX010000001">
    <property type="protein sequence ID" value="MDL5040269.1"/>
    <property type="molecule type" value="Genomic_DNA"/>
</dbReference>
<dbReference type="Pfam" id="PF01555">
    <property type="entry name" value="N6_N4_Mtase"/>
    <property type="match status" value="1"/>
</dbReference>
<dbReference type="GO" id="GO:0009307">
    <property type="term" value="P:DNA restriction-modification system"/>
    <property type="evidence" value="ECO:0007669"/>
    <property type="project" value="UniProtKB-KW"/>
</dbReference>
<evidence type="ECO:0000256" key="3">
    <source>
        <dbReference type="ARBA" id="ARBA00022679"/>
    </source>
</evidence>
<name>A0AAW7CHC6_HEYCO</name>
<comment type="caution">
    <text evidence="8">The sequence shown here is derived from an EMBL/GenBank/DDBJ whole genome shotgun (WGS) entry which is preliminary data.</text>
</comment>
<keyword evidence="3" id="KW-0808">Transferase</keyword>
<dbReference type="InterPro" id="IPR002052">
    <property type="entry name" value="DNA_methylase_N6_adenine_CS"/>
</dbReference>
<protein>
    <submittedName>
        <fullName evidence="8">Site-specific DNA-methyltransferase</fullName>
    </submittedName>
</protein>
<dbReference type="RefSeq" id="WP_285957950.1">
    <property type="nucleotide sequence ID" value="NZ_JASUZX010000001.1"/>
</dbReference>
<dbReference type="PIRSF" id="PIRSF015855">
    <property type="entry name" value="TypeIII_Mtase_mKpnI"/>
    <property type="match status" value="1"/>
</dbReference>
<evidence type="ECO:0000256" key="1">
    <source>
        <dbReference type="ARBA" id="ARBA00006594"/>
    </source>
</evidence>
<dbReference type="PRINTS" id="PR00506">
    <property type="entry name" value="D21N6MTFRASE"/>
</dbReference>
<feature type="domain" description="DNA methylase N-4/N-6" evidence="6">
    <location>
        <begin position="117"/>
        <end position="462"/>
    </location>
</feature>
<dbReference type="GO" id="GO:0008170">
    <property type="term" value="F:N-methyltransferase activity"/>
    <property type="evidence" value="ECO:0007669"/>
    <property type="project" value="InterPro"/>
</dbReference>
<dbReference type="Gene3D" id="3.40.50.150">
    <property type="entry name" value="Vaccinia Virus protein VP39"/>
    <property type="match status" value="1"/>
</dbReference>
<dbReference type="InterPro" id="IPR002941">
    <property type="entry name" value="DNA_methylase_N4/N6"/>
</dbReference>
<dbReference type="SUPFAM" id="SSF53335">
    <property type="entry name" value="S-adenosyl-L-methionine-dependent methyltransferases"/>
    <property type="match status" value="1"/>
</dbReference>
<dbReference type="PROSITE" id="PS00092">
    <property type="entry name" value="N6_MTASE"/>
    <property type="match status" value="1"/>
</dbReference>
<keyword evidence="2" id="KW-0489">Methyltransferase</keyword>
<dbReference type="AlphaFoldDB" id="A0AAW7CHC6"/>
<dbReference type="GO" id="GO:0003677">
    <property type="term" value="F:DNA binding"/>
    <property type="evidence" value="ECO:0007669"/>
    <property type="project" value="InterPro"/>
</dbReference>
<organism evidence="8 9">
    <name type="scientific">Heyndrickxia coagulans</name>
    <name type="common">Weizmannia coagulans</name>
    <dbReference type="NCBI Taxonomy" id="1398"/>
    <lineage>
        <taxon>Bacteria</taxon>
        <taxon>Bacillati</taxon>
        <taxon>Bacillota</taxon>
        <taxon>Bacilli</taxon>
        <taxon>Bacillales</taxon>
        <taxon>Bacillaceae</taxon>
        <taxon>Heyndrickxia</taxon>
    </lineage>
</organism>
<evidence type="ECO:0000256" key="4">
    <source>
        <dbReference type="ARBA" id="ARBA00022691"/>
    </source>
</evidence>
<keyword evidence="4" id="KW-0949">S-adenosyl-L-methionine</keyword>
<gene>
    <name evidence="8" type="ORF">QN341_04100</name>
</gene>
<evidence type="ECO:0000256" key="5">
    <source>
        <dbReference type="ARBA" id="ARBA00022747"/>
    </source>
</evidence>
<proteinExistence type="inferred from homology"/>
<keyword evidence="5" id="KW-0680">Restriction system</keyword>
<sequence length="649" mass="74708">MIKDIMNANDSATPNCREMAVLKENFPSCFKADGSFDIDRFKEFLSDKIAVTGEGYELKFLGKNYARLLASIDTTTVVVPDEEHNSKPENMNSENIYISGDNLDGLKHLLKSFARKVDMIYIDPPYNTGSDGFVYNDRFNYSVETLCEKLSISEEQALRILDLTKRSSSSHSAWLMFMYPRLLLSRDLLSDNGTIFVSIDENEVYNLKLLLDDIFGEENCVGSISVLTNPKGRSQDMYIAKCHEYILIYSKKSQEKGKYNIAKSVDQLKDDYKLIDDQGEYYREIELRNTHREFGKHNRPNLFYPIYAAEDGTVSLEKSERYTLEILPIWNDGYEGCWTWGKDKAKKYIHLLQARISGQNWKVFRKDYAIKNKNASTKMVKSLWLDKAYHTEKGQAIFNNLFNNKNKIFDSPKPVELVAECIRMAKPKIVLDFFSGSATTAHAVMQLNAENNTNRKFIMVQWQEKVKPDSVAEKAGYITIDQIGMERIIRAAKAIKEEFPDTTSDLGFKHYTLVEPEQNTLDKLEKFDPTENKLFADKDILSDFGKPTVLATWLVRDGYGLTADAEELNFAGYNGYYIGKHLYLIDPELSNKAIEAIVVKYETDGNFNPENVVLFGYSFTWTEMEALKINLKRLKDTEKNLRINFDIRY</sequence>
<evidence type="ECO:0000313" key="9">
    <source>
        <dbReference type="Proteomes" id="UP001223084"/>
    </source>
</evidence>
<evidence type="ECO:0000256" key="2">
    <source>
        <dbReference type="ARBA" id="ARBA00022603"/>
    </source>
</evidence>
<dbReference type="GO" id="GO:0032259">
    <property type="term" value="P:methylation"/>
    <property type="evidence" value="ECO:0007669"/>
    <property type="project" value="UniProtKB-KW"/>
</dbReference>
<dbReference type="InterPro" id="IPR041405">
    <property type="entry name" value="T3RM_EcoP15I_C"/>
</dbReference>
<dbReference type="Pfam" id="PF18273">
    <property type="entry name" value="T3RM_EcoP15I_C"/>
    <property type="match status" value="1"/>
</dbReference>
<evidence type="ECO:0000259" key="6">
    <source>
        <dbReference type="Pfam" id="PF01555"/>
    </source>
</evidence>
<reference evidence="8" key="1">
    <citation type="submission" date="2023-06" db="EMBL/GenBank/DDBJ databases">
        <title>Probiogenomic evaluation and L lactic producing Weizmannia coaggulans BKMTCR2-2 from tree bark.</title>
        <authorList>
            <person name="Mahittikon J."/>
            <person name="Tanasupawat S."/>
        </authorList>
    </citation>
    <scope>NUCLEOTIDE SEQUENCE</scope>
    <source>
        <strain evidence="8">BKMTCR2-2</strain>
    </source>
</reference>
<comment type="similarity">
    <text evidence="1">Belongs to the N(4)/N(6)-methyltransferase family.</text>
</comment>
<dbReference type="InterPro" id="IPR029063">
    <property type="entry name" value="SAM-dependent_MTases_sf"/>
</dbReference>
<dbReference type="InterPro" id="IPR002295">
    <property type="entry name" value="N4/N6-MTase_EcoPI_Mod-like"/>
</dbReference>